<evidence type="ECO:0000256" key="8">
    <source>
        <dbReference type="ARBA" id="ARBA00022692"/>
    </source>
</evidence>
<dbReference type="CDD" id="cd00082">
    <property type="entry name" value="HisKA"/>
    <property type="match status" value="1"/>
</dbReference>
<evidence type="ECO:0000256" key="7">
    <source>
        <dbReference type="ARBA" id="ARBA00022679"/>
    </source>
</evidence>
<keyword evidence="25" id="KW-1185">Reference proteome</keyword>
<dbReference type="FunFam" id="3.30.565.10:FF:000010">
    <property type="entry name" value="Sensor histidine kinase RcsC"/>
    <property type="match status" value="1"/>
</dbReference>
<feature type="domain" description="Response regulatory" evidence="22">
    <location>
        <begin position="628"/>
        <end position="747"/>
    </location>
</feature>
<dbReference type="InterPro" id="IPR011006">
    <property type="entry name" value="CheY-like_superfamily"/>
</dbReference>
<dbReference type="Gene3D" id="3.40.50.2300">
    <property type="match status" value="2"/>
</dbReference>
<dbReference type="FunFam" id="1.10.287.130:FF:000002">
    <property type="entry name" value="Two-component osmosensing histidine kinase"/>
    <property type="match status" value="1"/>
</dbReference>
<dbReference type="SUPFAM" id="SSF47226">
    <property type="entry name" value="Histidine-containing phosphotransfer domain, HPT domain"/>
    <property type="match status" value="1"/>
</dbReference>
<dbReference type="PROSITE" id="PS50894">
    <property type="entry name" value="HPT"/>
    <property type="match status" value="1"/>
</dbReference>
<evidence type="ECO:0000259" key="22">
    <source>
        <dbReference type="PROSITE" id="PS50110"/>
    </source>
</evidence>
<comment type="catalytic activity">
    <reaction evidence="1">
        <text>ATP + protein L-histidine = ADP + protein N-phospho-L-histidine.</text>
        <dbReference type="EC" id="2.7.13.3"/>
    </reaction>
</comment>
<dbReference type="Pfam" id="PF02518">
    <property type="entry name" value="HATPase_c"/>
    <property type="match status" value="1"/>
</dbReference>
<accession>A0A7L7KST3</accession>
<dbReference type="PANTHER" id="PTHR45339">
    <property type="entry name" value="HYBRID SIGNAL TRANSDUCTION HISTIDINE KINASE J"/>
    <property type="match status" value="1"/>
</dbReference>
<dbReference type="KEGG" id="xcl:G4Z02_06050"/>
<dbReference type="InterPro" id="IPR008207">
    <property type="entry name" value="Sig_transdc_His_kin_Hpt_dom"/>
</dbReference>
<evidence type="ECO:0000256" key="3">
    <source>
        <dbReference type="ARBA" id="ARBA00006402"/>
    </source>
</evidence>
<feature type="modified residue" description="Phosphohistidine" evidence="18">
    <location>
        <position position="962"/>
    </location>
</feature>
<dbReference type="Pfam" id="PF00512">
    <property type="entry name" value="HisKA"/>
    <property type="match status" value="1"/>
</dbReference>
<dbReference type="CDD" id="cd17546">
    <property type="entry name" value="REC_hyHK_CKI1_RcsC-like"/>
    <property type="match status" value="1"/>
</dbReference>
<evidence type="ECO:0000256" key="12">
    <source>
        <dbReference type="ARBA" id="ARBA00022989"/>
    </source>
</evidence>
<proteinExistence type="inferred from homology"/>
<keyword evidence="8 20" id="KW-0812">Transmembrane</keyword>
<organism evidence="24 25">
    <name type="scientific">Candidatus Xianfuyuplasma coldseepsis</name>
    <dbReference type="NCBI Taxonomy" id="2782163"/>
    <lineage>
        <taxon>Bacteria</taxon>
        <taxon>Bacillati</taxon>
        <taxon>Mycoplasmatota</taxon>
        <taxon>Mollicutes</taxon>
        <taxon>Candidatus Izemoplasmatales</taxon>
        <taxon>Candidatus Izemoplasmataceae</taxon>
        <taxon>Candidatus Xianfuyuplasma</taxon>
    </lineage>
</organism>
<dbReference type="Gene3D" id="1.10.287.130">
    <property type="match status" value="1"/>
</dbReference>
<comment type="similarity">
    <text evidence="3">In the N-terminal section; belongs to the phytochrome family.</text>
</comment>
<dbReference type="SMART" id="SM00448">
    <property type="entry name" value="REC"/>
    <property type="match status" value="2"/>
</dbReference>
<reference evidence="24 25" key="1">
    <citation type="submission" date="2020-02" db="EMBL/GenBank/DDBJ databases">
        <authorList>
            <person name="Zheng R.K."/>
            <person name="Sun C.M."/>
        </authorList>
    </citation>
    <scope>NUCLEOTIDE SEQUENCE [LARGE SCALE GENOMIC DNA]</scope>
    <source>
        <strain evidence="25">zrk13</strain>
    </source>
</reference>
<feature type="domain" description="Histidine kinase" evidence="21">
    <location>
        <begin position="390"/>
        <end position="610"/>
    </location>
</feature>
<dbReference type="SUPFAM" id="SSF55874">
    <property type="entry name" value="ATPase domain of HSP90 chaperone/DNA topoisomerase II/histidine kinase"/>
    <property type="match status" value="1"/>
</dbReference>
<dbReference type="Gene3D" id="3.40.190.10">
    <property type="entry name" value="Periplasmic binding protein-like II"/>
    <property type="match status" value="2"/>
</dbReference>
<dbReference type="PROSITE" id="PS50110">
    <property type="entry name" value="RESPONSE_REGULATORY"/>
    <property type="match status" value="2"/>
</dbReference>
<keyword evidence="7" id="KW-0808">Transferase</keyword>
<dbReference type="PANTHER" id="PTHR45339:SF1">
    <property type="entry name" value="HYBRID SIGNAL TRANSDUCTION HISTIDINE KINASE J"/>
    <property type="match status" value="1"/>
</dbReference>
<feature type="transmembrane region" description="Helical" evidence="20">
    <location>
        <begin position="337"/>
        <end position="357"/>
    </location>
</feature>
<dbReference type="InterPro" id="IPR005467">
    <property type="entry name" value="His_kinase_dom"/>
</dbReference>
<dbReference type="SUPFAM" id="SSF47384">
    <property type="entry name" value="Homodimeric domain of signal transducing histidine kinase"/>
    <property type="match status" value="1"/>
</dbReference>
<dbReference type="InterPro" id="IPR003594">
    <property type="entry name" value="HATPase_dom"/>
</dbReference>
<evidence type="ECO:0000259" key="21">
    <source>
        <dbReference type="PROSITE" id="PS50109"/>
    </source>
</evidence>
<evidence type="ECO:0000256" key="4">
    <source>
        <dbReference type="ARBA" id="ARBA00012438"/>
    </source>
</evidence>
<dbReference type="GO" id="GO:0005886">
    <property type="term" value="C:plasma membrane"/>
    <property type="evidence" value="ECO:0007669"/>
    <property type="project" value="UniProtKB-SubCell"/>
</dbReference>
<evidence type="ECO:0000256" key="18">
    <source>
        <dbReference type="PROSITE-ProRule" id="PRU00110"/>
    </source>
</evidence>
<dbReference type="AlphaFoldDB" id="A0A7L7KST3"/>
<dbReference type="EMBL" id="CP048914">
    <property type="protein sequence ID" value="QMS85332.1"/>
    <property type="molecule type" value="Genomic_DNA"/>
</dbReference>
<dbReference type="Gene3D" id="1.20.120.160">
    <property type="entry name" value="HPT domain"/>
    <property type="match status" value="1"/>
</dbReference>
<evidence type="ECO:0000256" key="1">
    <source>
        <dbReference type="ARBA" id="ARBA00000085"/>
    </source>
</evidence>
<evidence type="ECO:0000256" key="14">
    <source>
        <dbReference type="ARBA" id="ARBA00023136"/>
    </source>
</evidence>
<feature type="transmembrane region" description="Helical" evidence="20">
    <location>
        <begin position="12"/>
        <end position="30"/>
    </location>
</feature>
<evidence type="ECO:0000256" key="11">
    <source>
        <dbReference type="ARBA" id="ARBA00022840"/>
    </source>
</evidence>
<dbReference type="SMART" id="SM00388">
    <property type="entry name" value="HisKA"/>
    <property type="match status" value="1"/>
</dbReference>
<evidence type="ECO:0000256" key="17">
    <source>
        <dbReference type="ARBA" id="ARBA00074306"/>
    </source>
</evidence>
<keyword evidence="5" id="KW-1003">Cell membrane</keyword>
<dbReference type="PROSITE" id="PS50109">
    <property type="entry name" value="HIS_KIN"/>
    <property type="match status" value="1"/>
</dbReference>
<keyword evidence="9" id="KW-0547">Nucleotide-binding</keyword>
<evidence type="ECO:0000313" key="25">
    <source>
        <dbReference type="Proteomes" id="UP000514720"/>
    </source>
</evidence>
<feature type="modified residue" description="4-aspartylphosphate" evidence="19">
    <location>
        <position position="823"/>
    </location>
</feature>
<dbReference type="GO" id="GO:0005524">
    <property type="term" value="F:ATP binding"/>
    <property type="evidence" value="ECO:0007669"/>
    <property type="project" value="UniProtKB-KW"/>
</dbReference>
<comment type="subcellular location">
    <subcellularLocation>
        <location evidence="2">Cell membrane</location>
        <topology evidence="2">Multi-pass membrane protein</topology>
    </subcellularLocation>
</comment>
<protein>
    <recommendedName>
        <fullName evidence="17">Circadian input-output histidine kinase CikA</fullName>
        <ecNumber evidence="4">2.7.13.3</ecNumber>
    </recommendedName>
    <alternativeName>
        <fullName evidence="16">Sensory/regulatory protein RpfC</fullName>
    </alternativeName>
</protein>
<feature type="domain" description="HPt" evidence="23">
    <location>
        <begin position="923"/>
        <end position="1014"/>
    </location>
</feature>
<dbReference type="SUPFAM" id="SSF53850">
    <property type="entry name" value="Periplasmic binding protein-like II"/>
    <property type="match status" value="1"/>
</dbReference>
<dbReference type="CDD" id="cd00156">
    <property type="entry name" value="REC"/>
    <property type="match status" value="1"/>
</dbReference>
<dbReference type="InterPro" id="IPR003661">
    <property type="entry name" value="HisK_dim/P_dom"/>
</dbReference>
<keyword evidence="6 19" id="KW-0597">Phosphoprotein</keyword>
<feature type="domain" description="Response regulatory" evidence="22">
    <location>
        <begin position="772"/>
        <end position="891"/>
    </location>
</feature>
<keyword evidence="12 20" id="KW-1133">Transmembrane helix</keyword>
<comment type="subunit">
    <text evidence="15">At low DSF concentrations, interacts with RpfF.</text>
</comment>
<dbReference type="GO" id="GO:0000155">
    <property type="term" value="F:phosphorelay sensor kinase activity"/>
    <property type="evidence" value="ECO:0007669"/>
    <property type="project" value="InterPro"/>
</dbReference>
<dbReference type="PRINTS" id="PR00344">
    <property type="entry name" value="BCTRLSENSOR"/>
</dbReference>
<dbReference type="InterPro" id="IPR004358">
    <property type="entry name" value="Sig_transdc_His_kin-like_C"/>
</dbReference>
<dbReference type="SUPFAM" id="SSF52172">
    <property type="entry name" value="CheY-like"/>
    <property type="match status" value="2"/>
</dbReference>
<evidence type="ECO:0000256" key="19">
    <source>
        <dbReference type="PROSITE-ProRule" id="PRU00169"/>
    </source>
</evidence>
<evidence type="ECO:0000256" key="6">
    <source>
        <dbReference type="ARBA" id="ARBA00022553"/>
    </source>
</evidence>
<keyword evidence="13" id="KW-0902">Two-component regulatory system</keyword>
<dbReference type="InterPro" id="IPR036641">
    <property type="entry name" value="HPT_dom_sf"/>
</dbReference>
<dbReference type="CDD" id="cd16922">
    <property type="entry name" value="HATPase_EvgS-ArcB-TorS-like"/>
    <property type="match status" value="1"/>
</dbReference>
<evidence type="ECO:0000313" key="24">
    <source>
        <dbReference type="EMBL" id="QMS85332.1"/>
    </source>
</evidence>
<evidence type="ECO:0000256" key="2">
    <source>
        <dbReference type="ARBA" id="ARBA00004651"/>
    </source>
</evidence>
<evidence type="ECO:0000256" key="5">
    <source>
        <dbReference type="ARBA" id="ARBA00022475"/>
    </source>
</evidence>
<sequence length="1022" mass="115252">MKKRLSLKEIMQYGLLISVFVFSIVYLVTIQEELPSTDYHHQIQSEITDPETLKIGVLANQSDPMVHEQWDDTATYLTSVIPDHTFDIVPIAFDDVESLVDSQEVDFILVNSSLYSALEVEFGARAIATIEREYDGSIVSSYASVIFTDNSNSNINNFDDLKGIRFGAVDETSFGGWQMTQKELFMVGMSASDFGSITYVGEHRDVVLQVLQGQLDAGTVRTGVIEDMSEEGLINIDDIKVLALEDSSRLFLTSTQLYPEWPMATLPHISDDLGTLVAEALFQIEATDDAAISGNIAGWTIPENYQDVHTTLRLLRINPYEDFGTVSFHNSIYQNKIFLIIIVVALFAIVSFTLWMIQTRGRLVELSNRSMEMERVAREANEAKGEFLANMSHEIRTPMSAVIGLSTLIDGTELTPRQRDYNNRLKSSAVNLLGIINDILDYSKIEAKQMVIENIEFDLNDVLYNLSNVVTLKATQKNIEFLYDIQSDLPKMFLGDPLRLGQILINIVTNAIKFTEVGHVIVRIRSKMIDGEYHLEFVIKDTGIGMSREQVQKIIQPFTQADSSFTRRYGGTGLGLSITNQLIHIMGGTLQISSTVNAGSTFSFALPFPPTETKQEKITVPAYFNDISVLIVDDNTVALDVLEDICLSVGIAARKASSVAQVDRLLNMKNYHPNLIIMDYTLPNENGIDVIKRYQEEGLLEGAHIVLIISVHNHEQIIRKANDIGIYDFMDKPITTSVFVNTVVSIFNQDEARSKVERINPNRVDLVQPGTHIILAEDNPINQKIVNELLTKQGFEVTIANNGQEVLDLLKERMHDYKLILMDIQMPVMNGREATRLIRKSSASYRNIPIVAMTAHALDIERQKSLDAGMNDFLTKPVEMKTLFQVLSKYIDIISVSVDSKTSDDLQLDFLNIKQGMKNTSEDVAFYLEILYTFLTDYKDFTKTLDVLVKAEEEEDIAIEIHTIKGLAQTIGADTLFKDAKIFETQLRKGEFDIDVYHRFLNSFQDIITNLEEYFKNNPFKK</sequence>
<evidence type="ECO:0000256" key="10">
    <source>
        <dbReference type="ARBA" id="ARBA00022777"/>
    </source>
</evidence>
<evidence type="ECO:0000256" key="13">
    <source>
        <dbReference type="ARBA" id="ARBA00023012"/>
    </source>
</evidence>
<feature type="modified residue" description="4-aspartylphosphate" evidence="19">
    <location>
        <position position="679"/>
    </location>
</feature>
<evidence type="ECO:0000256" key="20">
    <source>
        <dbReference type="SAM" id="Phobius"/>
    </source>
</evidence>
<gene>
    <name evidence="24" type="ORF">G4Z02_06050</name>
</gene>
<dbReference type="SMART" id="SM00387">
    <property type="entry name" value="HATPase_c"/>
    <property type="match status" value="1"/>
</dbReference>
<dbReference type="Pfam" id="PF00072">
    <property type="entry name" value="Response_reg"/>
    <property type="match status" value="2"/>
</dbReference>
<dbReference type="InterPro" id="IPR001789">
    <property type="entry name" value="Sig_transdc_resp-reg_receiver"/>
</dbReference>
<evidence type="ECO:0000256" key="16">
    <source>
        <dbReference type="ARBA" id="ARBA00068150"/>
    </source>
</evidence>
<keyword evidence="14 20" id="KW-0472">Membrane</keyword>
<dbReference type="InterPro" id="IPR036890">
    <property type="entry name" value="HATPase_C_sf"/>
</dbReference>
<dbReference type="Proteomes" id="UP000514720">
    <property type="component" value="Chromosome"/>
</dbReference>
<name>A0A7L7KST3_9MOLU</name>
<evidence type="ECO:0000256" key="9">
    <source>
        <dbReference type="ARBA" id="ARBA00022741"/>
    </source>
</evidence>
<dbReference type="RefSeq" id="WP_258877124.1">
    <property type="nucleotide sequence ID" value="NZ_CP048914.1"/>
</dbReference>
<evidence type="ECO:0000259" key="23">
    <source>
        <dbReference type="PROSITE" id="PS50894"/>
    </source>
</evidence>
<evidence type="ECO:0000256" key="15">
    <source>
        <dbReference type="ARBA" id="ARBA00064003"/>
    </source>
</evidence>
<keyword evidence="11" id="KW-0067">ATP-binding</keyword>
<dbReference type="EC" id="2.7.13.3" evidence="4"/>
<dbReference type="Gene3D" id="3.30.565.10">
    <property type="entry name" value="Histidine kinase-like ATPase, C-terminal domain"/>
    <property type="match status" value="1"/>
</dbReference>
<dbReference type="InterPro" id="IPR036097">
    <property type="entry name" value="HisK_dim/P_sf"/>
</dbReference>
<keyword evidence="10" id="KW-0418">Kinase</keyword>
<dbReference type="Pfam" id="PF12974">
    <property type="entry name" value="Phosphonate-bd"/>
    <property type="match status" value="1"/>
</dbReference>